<evidence type="ECO:0000313" key="5">
    <source>
        <dbReference type="EMBL" id="KAL3315332.1"/>
    </source>
</evidence>
<reference evidence="5 6" key="1">
    <citation type="submission" date="2024-11" db="EMBL/GenBank/DDBJ databases">
        <title>Adaptive evolution of stress response genes in parasites aligns with host niche diversity.</title>
        <authorList>
            <person name="Hahn C."/>
            <person name="Resl P."/>
        </authorList>
    </citation>
    <scope>NUCLEOTIDE SEQUENCE [LARGE SCALE GENOMIC DNA]</scope>
    <source>
        <strain evidence="5">EGGRZ-B1_66</strain>
        <tissue evidence="5">Body</tissue>
    </source>
</reference>
<dbReference type="AlphaFoldDB" id="A0ABD2Q6Y8"/>
<feature type="compositionally biased region" description="Polar residues" evidence="3">
    <location>
        <begin position="464"/>
        <end position="488"/>
    </location>
</feature>
<feature type="domain" description="C2" evidence="4">
    <location>
        <begin position="516"/>
        <end position="634"/>
    </location>
</feature>
<dbReference type="SMART" id="SM00239">
    <property type="entry name" value="C2"/>
    <property type="match status" value="2"/>
</dbReference>
<accession>A0ABD2Q6Y8</accession>
<evidence type="ECO:0000259" key="4">
    <source>
        <dbReference type="PROSITE" id="PS50004"/>
    </source>
</evidence>
<keyword evidence="1" id="KW-0770">Synapse</keyword>
<dbReference type="InterPro" id="IPR000008">
    <property type="entry name" value="C2_dom"/>
</dbReference>
<dbReference type="SUPFAM" id="SSF49562">
    <property type="entry name" value="C2 domain (Calcium/lipid-binding domain, CaLB)"/>
    <property type="match status" value="2"/>
</dbReference>
<feature type="region of interest" description="Disordered" evidence="3">
    <location>
        <begin position="320"/>
        <end position="395"/>
    </location>
</feature>
<dbReference type="InterPro" id="IPR039032">
    <property type="entry name" value="Rim-like"/>
</dbReference>
<evidence type="ECO:0000256" key="2">
    <source>
        <dbReference type="ARBA" id="ARBA00034103"/>
    </source>
</evidence>
<dbReference type="Pfam" id="PF00168">
    <property type="entry name" value="C2"/>
    <property type="match status" value="2"/>
</dbReference>
<feature type="region of interest" description="Disordered" evidence="3">
    <location>
        <begin position="436"/>
        <end position="488"/>
    </location>
</feature>
<proteinExistence type="predicted"/>
<comment type="caution">
    <text evidence="5">The sequence shown here is derived from an EMBL/GenBank/DDBJ whole genome shotgun (WGS) entry which is preliminary data.</text>
</comment>
<feature type="compositionally biased region" description="Polar residues" evidence="3">
    <location>
        <begin position="339"/>
        <end position="354"/>
    </location>
</feature>
<dbReference type="PANTHER" id="PTHR12157">
    <property type="entry name" value="REGULATING SYNAPTIC MEMBRANE EXOCYTOSIS PROTEIN"/>
    <property type="match status" value="1"/>
</dbReference>
<organism evidence="5 6">
    <name type="scientific">Cichlidogyrus casuarinus</name>
    <dbReference type="NCBI Taxonomy" id="1844966"/>
    <lineage>
        <taxon>Eukaryota</taxon>
        <taxon>Metazoa</taxon>
        <taxon>Spiralia</taxon>
        <taxon>Lophotrochozoa</taxon>
        <taxon>Platyhelminthes</taxon>
        <taxon>Monogenea</taxon>
        <taxon>Monopisthocotylea</taxon>
        <taxon>Dactylogyridea</taxon>
        <taxon>Ancyrocephalidae</taxon>
        <taxon>Cichlidogyrus</taxon>
    </lineage>
</organism>
<feature type="compositionally biased region" description="Low complexity" evidence="3">
    <location>
        <begin position="438"/>
        <end position="451"/>
    </location>
</feature>
<evidence type="ECO:0000256" key="1">
    <source>
        <dbReference type="ARBA" id="ARBA00023018"/>
    </source>
</evidence>
<keyword evidence="6" id="KW-1185">Reference proteome</keyword>
<evidence type="ECO:0000313" key="6">
    <source>
        <dbReference type="Proteomes" id="UP001626550"/>
    </source>
</evidence>
<dbReference type="GO" id="GO:0045202">
    <property type="term" value="C:synapse"/>
    <property type="evidence" value="ECO:0007669"/>
    <property type="project" value="UniProtKB-SubCell"/>
</dbReference>
<sequence>MSSLDLVSSQLSSTSDYYPKSSNTPRVQLKLNLDKLTKQLYVTVYGARDLPAKQPCNAFFRLKLLSSSDPHNNHTSRVISGSVNPKWCETFAFQGSSVEDLLRYDLEVTIWDVDRKLDKSAFVGEVIINLSRANLSESVFWYPLQPDRPARHQAAVLSPIGAYQSKKIPSSARLDAAFMRSGYELNMESMEPGPIGLRLRSQLSNYDDRTESPYRKPRDQFQYNSGRFVKEPLEDEALGDLSEISNTSEMSKMSYRSAAYMDQEEYDQNMNTPIRGRVEAPRYYVSDLAMMDQRYKGRKESICSSAVSTSVADDYDFKRGHETRKGSRSTLELDERRSSASGETQKSKTSTIGDNNRKRRPSIGQKFSNVLGLNRKSSSTSNLDKKSRASFQRSEEVLPAHIRPTTERIGASGYTAPGAVNAGTGFGGISSGAIQRTSSACPPAGSGPSESLRSKQSMMLHRQVSASSADMPTGTDSGLQSSIDGTNASGEAHVGEFVEGLGPGQLVGRQVLGMPSLGEIQLSFVDRKGRLDVEVIRARGLQQKSSARVLPQPYVKLHLLEGKQSVEKLRTTNPTGKTLDPLYQQQFSFSTPYHGKILQVSVWGDFGRAKKAFLGMCEIVLDDLDISQIVFGWYKLFGMIASTSHSHAQRGNR</sequence>
<dbReference type="Proteomes" id="UP001626550">
    <property type="component" value="Unassembled WGS sequence"/>
</dbReference>
<evidence type="ECO:0000256" key="3">
    <source>
        <dbReference type="SAM" id="MobiDB-lite"/>
    </source>
</evidence>
<dbReference type="PROSITE" id="PS50004">
    <property type="entry name" value="C2"/>
    <property type="match status" value="2"/>
</dbReference>
<feature type="compositionally biased region" description="Basic and acidic residues" evidence="3">
    <location>
        <begin position="383"/>
        <end position="395"/>
    </location>
</feature>
<dbReference type="Gene3D" id="2.60.40.150">
    <property type="entry name" value="C2 domain"/>
    <property type="match status" value="2"/>
</dbReference>
<name>A0ABD2Q6Y8_9PLAT</name>
<comment type="subcellular location">
    <subcellularLocation>
        <location evidence="2">Synapse</location>
    </subcellularLocation>
</comment>
<feature type="domain" description="C2" evidence="4">
    <location>
        <begin position="21"/>
        <end position="142"/>
    </location>
</feature>
<feature type="compositionally biased region" description="Basic and acidic residues" evidence="3">
    <location>
        <begin position="320"/>
        <end position="338"/>
    </location>
</feature>
<dbReference type="InterPro" id="IPR035892">
    <property type="entry name" value="C2_domain_sf"/>
</dbReference>
<protein>
    <submittedName>
        <fullName evidence="5">Regulating synaptic membrane exocytosis protein 2</fullName>
    </submittedName>
</protein>
<dbReference type="PANTHER" id="PTHR12157:SF21">
    <property type="entry name" value="RAB3 INTERACTING MOLECULE, ISOFORM F"/>
    <property type="match status" value="1"/>
</dbReference>
<dbReference type="EMBL" id="JBJKFK010000774">
    <property type="protein sequence ID" value="KAL3315332.1"/>
    <property type="molecule type" value="Genomic_DNA"/>
</dbReference>
<gene>
    <name evidence="5" type="primary">RIMS2</name>
    <name evidence="5" type="ORF">Ciccas_006038</name>
</gene>